<dbReference type="SUPFAM" id="SSF52799">
    <property type="entry name" value="(Phosphotyrosine protein) phosphatases II"/>
    <property type="match status" value="1"/>
</dbReference>
<dbReference type="PANTHER" id="PTHR10807:SF110">
    <property type="entry name" value="FI17948P1"/>
    <property type="match status" value="1"/>
</dbReference>
<dbReference type="GO" id="GO:0005737">
    <property type="term" value="C:cytoplasm"/>
    <property type="evidence" value="ECO:0007669"/>
    <property type="project" value="TreeGrafter"/>
</dbReference>
<name>A0A6A4K0T1_APOLU</name>
<dbReference type="Gene3D" id="2.30.29.30">
    <property type="entry name" value="Pleckstrin-homology domain (PH domain)/Phosphotyrosine-binding domain (PTB)"/>
    <property type="match status" value="1"/>
</dbReference>
<reference evidence="2" key="1">
    <citation type="journal article" date="2021" name="Mol. Ecol. Resour.">
        <title>Apolygus lucorum genome provides insights into omnivorousness and mesophyll feeding.</title>
        <authorList>
            <person name="Liu Y."/>
            <person name="Liu H."/>
            <person name="Wang H."/>
            <person name="Huang T."/>
            <person name="Liu B."/>
            <person name="Yang B."/>
            <person name="Yin L."/>
            <person name="Li B."/>
            <person name="Zhang Y."/>
            <person name="Zhang S."/>
            <person name="Jiang F."/>
            <person name="Zhang X."/>
            <person name="Ren Y."/>
            <person name="Wang B."/>
            <person name="Wang S."/>
            <person name="Lu Y."/>
            <person name="Wu K."/>
            <person name="Fan W."/>
            <person name="Wang G."/>
        </authorList>
    </citation>
    <scope>NUCLEOTIDE SEQUENCE</scope>
    <source>
        <strain evidence="2">12Hb</strain>
    </source>
</reference>
<dbReference type="Pfam" id="PF06602">
    <property type="entry name" value="Myotub-related"/>
    <property type="match status" value="1"/>
</dbReference>
<dbReference type="InterPro" id="IPR030564">
    <property type="entry name" value="Myotubularin"/>
</dbReference>
<comment type="caution">
    <text evidence="2">The sequence shown here is derived from an EMBL/GenBank/DDBJ whole genome shotgun (WGS) entry which is preliminary data.</text>
</comment>
<dbReference type="EMBL" id="WIXP02000007">
    <property type="protein sequence ID" value="KAF6208274.1"/>
    <property type="molecule type" value="Genomic_DNA"/>
</dbReference>
<proteinExistence type="inferred from homology"/>
<organism evidence="2 3">
    <name type="scientific">Apolygus lucorum</name>
    <name type="common">Small green plant bug</name>
    <name type="synonym">Lygocoris lucorum</name>
    <dbReference type="NCBI Taxonomy" id="248454"/>
    <lineage>
        <taxon>Eukaryota</taxon>
        <taxon>Metazoa</taxon>
        <taxon>Ecdysozoa</taxon>
        <taxon>Arthropoda</taxon>
        <taxon>Hexapoda</taxon>
        <taxon>Insecta</taxon>
        <taxon>Pterygota</taxon>
        <taxon>Neoptera</taxon>
        <taxon>Paraneoptera</taxon>
        <taxon>Hemiptera</taxon>
        <taxon>Heteroptera</taxon>
        <taxon>Panheteroptera</taxon>
        <taxon>Cimicomorpha</taxon>
        <taxon>Miridae</taxon>
        <taxon>Mirini</taxon>
        <taxon>Apolygus</taxon>
    </lineage>
</organism>
<dbReference type="Proteomes" id="UP000466442">
    <property type="component" value="Unassembled WGS sequence"/>
</dbReference>
<dbReference type="InterPro" id="IPR011993">
    <property type="entry name" value="PH-like_dom_sf"/>
</dbReference>
<protein>
    <submittedName>
        <fullName evidence="2">Uncharacterized protein</fullName>
    </submittedName>
</protein>
<gene>
    <name evidence="2" type="ORF">GE061_016728</name>
</gene>
<evidence type="ECO:0000313" key="2">
    <source>
        <dbReference type="EMBL" id="KAF6208274.1"/>
    </source>
</evidence>
<dbReference type="PANTHER" id="PTHR10807">
    <property type="entry name" value="MYOTUBULARIN-RELATED"/>
    <property type="match status" value="1"/>
</dbReference>
<keyword evidence="3" id="KW-1185">Reference proteome</keyword>
<dbReference type="GO" id="GO:0016020">
    <property type="term" value="C:membrane"/>
    <property type="evidence" value="ECO:0007669"/>
    <property type="project" value="TreeGrafter"/>
</dbReference>
<dbReference type="InterPro" id="IPR029021">
    <property type="entry name" value="Prot-tyrosine_phosphatase-like"/>
</dbReference>
<evidence type="ECO:0000313" key="3">
    <source>
        <dbReference type="Proteomes" id="UP000466442"/>
    </source>
</evidence>
<dbReference type="OrthoDB" id="6625609at2759"/>
<dbReference type="GO" id="GO:0046856">
    <property type="term" value="P:phosphatidylinositol dephosphorylation"/>
    <property type="evidence" value="ECO:0007669"/>
    <property type="project" value="TreeGrafter"/>
</dbReference>
<dbReference type="InterPro" id="IPR010569">
    <property type="entry name" value="Myotubularin-like_Pase_dom"/>
</dbReference>
<sequence>MADKRMTMSFKSYIAFDEENLSSSYEDSFSEQLTPKLLHGESIIAEAQNVLMFANTSERTKGKSGLLFVTNFKLSFISADETPREEVSFEDTLQLGKNDVSLSNVDGLYLYGSDRKKKLVPDKNFSEKDVKGLYVVCKNMRMLSFSFKFSPKGHGKNLTNTLLHHAFPKRHQLLFAYDFREEIIGMKSQTNMFREPGDWGVEMARTGCRGWKLSSINFNFDISNTLPKWLVVPDVYDAKLKTASLHFNGGRPPLWCWSSPTGCSLVRMADLMPTVTDRSQENIMLEYVRTSHPKHSQPIIIDLTKDMPTPKDILWSFNKLRELCMPVCNSVGFVSRLIRSEKCVYSVTGGELEVMASSTMNHVFMKPFDGTNFGTWSYRMKLHLKKNKVLTALNEADAKTKQDEAWKTIDVAARDHIVKSLDDRIIDVIKDQKTACDMFGALERVYAKKGLAAQVSLQKKLRELRYTGGKLSVYLSEFEKTVSDLKECGGKVDDGEVICLILASMPLEYQAVTTTLDVLYDNDTNEISYEFVKNRLLQEFTKLNSASDLKVEETVAFSLRDRRSWNPRN</sequence>
<comment type="similarity">
    <text evidence="1">Belongs to the protein-tyrosine phosphatase family. Non-receptor class myotubularin subfamily.</text>
</comment>
<accession>A0A6A4K0T1</accession>
<dbReference type="PROSITE" id="PS51339">
    <property type="entry name" value="PPASE_MYOTUBULARIN"/>
    <property type="match status" value="1"/>
</dbReference>
<dbReference type="Pfam" id="PF14223">
    <property type="entry name" value="Retrotran_gag_2"/>
    <property type="match status" value="1"/>
</dbReference>
<dbReference type="SUPFAM" id="SSF50729">
    <property type="entry name" value="PH domain-like"/>
    <property type="match status" value="1"/>
</dbReference>
<dbReference type="AlphaFoldDB" id="A0A6A4K0T1"/>
<evidence type="ECO:0000256" key="1">
    <source>
        <dbReference type="ARBA" id="ARBA00007471"/>
    </source>
</evidence>